<keyword evidence="2" id="KW-1003">Cell membrane</keyword>
<evidence type="ECO:0000259" key="10">
    <source>
        <dbReference type="Pfam" id="PF13807"/>
    </source>
</evidence>
<evidence type="ECO:0000256" key="1">
    <source>
        <dbReference type="ARBA" id="ARBA00004651"/>
    </source>
</evidence>
<comment type="caution">
    <text evidence="12">The sequence shown here is derived from an EMBL/GenBank/DDBJ whole genome shotgun (WGS) entry which is preliminary data.</text>
</comment>
<keyword evidence="4 8" id="KW-1133">Transmembrane helix</keyword>
<dbReference type="InterPro" id="IPR003856">
    <property type="entry name" value="LPS_length_determ_N"/>
</dbReference>
<sequence length="460" mass="50767">MNLRAYWNVIRRRKGPMLGCILACVALSVALNVFTAPVYRSSARVEISREATRSPLTGAATDAPTPQTDNQALFTTAEMVTSRALLAQVVTSLERQGVRVGPQERERRSAKSQGQEPGDMTDKIDWLLANVIVEPIRDTRLIRISAEHNDAGIAAKITNSIAENLVNYQQGQRSELDTSLGTNLRARADELQKRINSLDEQTRGSMGLFSLEEKIRQLSETVGTLSDSHTKARLQRLSISSQLAQIRSVLRRAQIDPNEIPISNESLDALRRDLIASNTALAKARETYGPSHPKLISLKAENDAIQRNIRQEVSAAVANLSNDQSIAAGREESMQTAITQAEGELRSLNNQAAKYRVIEAELKADRDLYSLLMARVHEVEITSQIKSPLVRIVESAVAEREPVRPHKILNLAIGLLLGLLSGAGLVLLLESYRKTIRTPDEVDRHLQLPVLGLIPKESVQ</sequence>
<dbReference type="PANTHER" id="PTHR32309">
    <property type="entry name" value="TYROSINE-PROTEIN KINASE"/>
    <property type="match status" value="1"/>
</dbReference>
<reference evidence="13 14" key="1">
    <citation type="journal article" date="2019" name="Nat. Microbiol.">
        <title>Mediterranean grassland soil C-N compound turnover is dependent on rainfall and depth, and is mediated by genomically divergent microorganisms.</title>
        <authorList>
            <person name="Diamond S."/>
            <person name="Andeer P.F."/>
            <person name="Li Z."/>
            <person name="Crits-Christoph A."/>
            <person name="Burstein D."/>
            <person name="Anantharaman K."/>
            <person name="Lane K.R."/>
            <person name="Thomas B.C."/>
            <person name="Pan C."/>
            <person name="Northen T.R."/>
            <person name="Banfield J.F."/>
        </authorList>
    </citation>
    <scope>NUCLEOTIDE SEQUENCE [LARGE SCALE GENOMIC DNA]</scope>
    <source>
        <strain evidence="11">WS_4</strain>
        <strain evidence="12">WS_7</strain>
    </source>
</reference>
<evidence type="ECO:0000313" key="14">
    <source>
        <dbReference type="Proteomes" id="UP000319829"/>
    </source>
</evidence>
<feature type="domain" description="Tyrosine-protein kinase G-rich" evidence="10">
    <location>
        <begin position="361"/>
        <end position="428"/>
    </location>
</feature>
<dbReference type="InterPro" id="IPR050445">
    <property type="entry name" value="Bact_polysacc_biosynth/exp"/>
</dbReference>
<keyword evidence="6" id="KW-0175">Coiled coil</keyword>
<feature type="coiled-coil region" evidence="6">
    <location>
        <begin position="331"/>
        <end position="358"/>
    </location>
</feature>
<comment type="subcellular location">
    <subcellularLocation>
        <location evidence="1">Cell membrane</location>
        <topology evidence="1">Multi-pass membrane protein</topology>
    </subcellularLocation>
</comment>
<dbReference type="Pfam" id="PF02706">
    <property type="entry name" value="Wzz"/>
    <property type="match status" value="1"/>
</dbReference>
<proteinExistence type="predicted"/>
<dbReference type="InterPro" id="IPR032807">
    <property type="entry name" value="GNVR"/>
</dbReference>
<dbReference type="Proteomes" id="UP000317366">
    <property type="component" value="Unassembled WGS sequence"/>
</dbReference>
<feature type="domain" description="Polysaccharide chain length determinant N-terminal" evidence="9">
    <location>
        <begin position="2"/>
        <end position="92"/>
    </location>
</feature>
<evidence type="ECO:0000313" key="11">
    <source>
        <dbReference type="EMBL" id="TMQ56093.1"/>
    </source>
</evidence>
<dbReference type="AlphaFoldDB" id="A0A538TPI7"/>
<dbReference type="GO" id="GO:0004713">
    <property type="term" value="F:protein tyrosine kinase activity"/>
    <property type="evidence" value="ECO:0007669"/>
    <property type="project" value="TreeGrafter"/>
</dbReference>
<evidence type="ECO:0000313" key="12">
    <source>
        <dbReference type="EMBL" id="TMQ65547.1"/>
    </source>
</evidence>
<keyword evidence="5 8" id="KW-0472">Membrane</keyword>
<evidence type="ECO:0000256" key="7">
    <source>
        <dbReference type="SAM" id="MobiDB-lite"/>
    </source>
</evidence>
<dbReference type="PANTHER" id="PTHR32309:SF13">
    <property type="entry name" value="FERRIC ENTEROBACTIN TRANSPORT PROTEIN FEPE"/>
    <property type="match status" value="1"/>
</dbReference>
<dbReference type="EMBL" id="VBOU01000006">
    <property type="protein sequence ID" value="TMQ56093.1"/>
    <property type="molecule type" value="Genomic_DNA"/>
</dbReference>
<accession>A0A538TPI7</accession>
<keyword evidence="3 8" id="KW-0812">Transmembrane</keyword>
<gene>
    <name evidence="11" type="ORF">E6K74_01135</name>
    <name evidence="12" type="ORF">E6K77_02640</name>
</gene>
<dbReference type="Proteomes" id="UP000319829">
    <property type="component" value="Unassembled WGS sequence"/>
</dbReference>
<feature type="transmembrane region" description="Helical" evidence="8">
    <location>
        <begin position="408"/>
        <end position="429"/>
    </location>
</feature>
<evidence type="ECO:0000256" key="4">
    <source>
        <dbReference type="ARBA" id="ARBA00022989"/>
    </source>
</evidence>
<dbReference type="EMBL" id="VBOX01000018">
    <property type="protein sequence ID" value="TMQ65547.1"/>
    <property type="molecule type" value="Genomic_DNA"/>
</dbReference>
<evidence type="ECO:0000256" key="3">
    <source>
        <dbReference type="ARBA" id="ARBA00022692"/>
    </source>
</evidence>
<dbReference type="GO" id="GO:0005886">
    <property type="term" value="C:plasma membrane"/>
    <property type="evidence" value="ECO:0007669"/>
    <property type="project" value="UniProtKB-SubCell"/>
</dbReference>
<protein>
    <recommendedName>
        <fullName evidence="15">Tyrosine kinase G-rich domain-containing protein</fullName>
    </recommendedName>
</protein>
<feature type="region of interest" description="Disordered" evidence="7">
    <location>
        <begin position="97"/>
        <end position="119"/>
    </location>
</feature>
<evidence type="ECO:0000256" key="6">
    <source>
        <dbReference type="SAM" id="Coils"/>
    </source>
</evidence>
<evidence type="ECO:0008006" key="15">
    <source>
        <dbReference type="Google" id="ProtNLM"/>
    </source>
</evidence>
<evidence type="ECO:0000259" key="9">
    <source>
        <dbReference type="Pfam" id="PF02706"/>
    </source>
</evidence>
<evidence type="ECO:0000256" key="5">
    <source>
        <dbReference type="ARBA" id="ARBA00023136"/>
    </source>
</evidence>
<evidence type="ECO:0000256" key="8">
    <source>
        <dbReference type="SAM" id="Phobius"/>
    </source>
</evidence>
<dbReference type="Pfam" id="PF13807">
    <property type="entry name" value="GNVR"/>
    <property type="match status" value="1"/>
</dbReference>
<evidence type="ECO:0000313" key="13">
    <source>
        <dbReference type="Proteomes" id="UP000317366"/>
    </source>
</evidence>
<evidence type="ECO:0000256" key="2">
    <source>
        <dbReference type="ARBA" id="ARBA00022475"/>
    </source>
</evidence>
<name>A0A538TPI7_UNCEI</name>
<organism evidence="12 13">
    <name type="scientific">Eiseniibacteriota bacterium</name>
    <dbReference type="NCBI Taxonomy" id="2212470"/>
    <lineage>
        <taxon>Bacteria</taxon>
        <taxon>Candidatus Eiseniibacteriota</taxon>
    </lineage>
</organism>